<evidence type="ECO:0000256" key="9">
    <source>
        <dbReference type="ARBA" id="ARBA00023125"/>
    </source>
</evidence>
<keyword evidence="8" id="KW-0805">Transcription regulation</keyword>
<dbReference type="AlphaFoldDB" id="A0A0C1MWI9"/>
<keyword evidence="5 12" id="KW-0032">Aminotransferase</keyword>
<keyword evidence="9" id="KW-0238">DNA-binding</keyword>
<dbReference type="SUPFAM" id="SSF53383">
    <property type="entry name" value="PLP-dependent transferases"/>
    <property type="match status" value="1"/>
</dbReference>
<proteinExistence type="inferred from homology"/>
<dbReference type="Gene3D" id="3.90.1150.10">
    <property type="entry name" value="Aspartate Aminotransferase, domain 1"/>
    <property type="match status" value="1"/>
</dbReference>
<accession>A0A0C1MWI9</accession>
<comment type="caution">
    <text evidence="13">The sequence shown here is derived from an EMBL/GenBank/DDBJ whole genome shotgun (WGS) entry which is preliminary data.</text>
</comment>
<dbReference type="OrthoDB" id="9802328at2"/>
<keyword evidence="7" id="KW-0663">Pyridoxal phosphate</keyword>
<dbReference type="GO" id="GO:0030170">
    <property type="term" value="F:pyridoxal phosphate binding"/>
    <property type="evidence" value="ECO:0007669"/>
    <property type="project" value="InterPro"/>
</dbReference>
<dbReference type="Pfam" id="PF00392">
    <property type="entry name" value="GntR"/>
    <property type="match status" value="1"/>
</dbReference>
<evidence type="ECO:0000256" key="3">
    <source>
        <dbReference type="ARBA" id="ARBA00007441"/>
    </source>
</evidence>
<dbReference type="InterPro" id="IPR036390">
    <property type="entry name" value="WH_DNA-bd_sf"/>
</dbReference>
<dbReference type="CDD" id="cd07377">
    <property type="entry name" value="WHTH_GntR"/>
    <property type="match status" value="1"/>
</dbReference>
<protein>
    <submittedName>
        <fullName evidence="13">GntR family transcriptional regulator</fullName>
    </submittedName>
    <submittedName>
        <fullName evidence="12">PLP-dependent aminotransferase family protein</fullName>
    </submittedName>
</protein>
<dbReference type="SUPFAM" id="SSF46785">
    <property type="entry name" value="Winged helix' DNA-binding domain"/>
    <property type="match status" value="1"/>
</dbReference>
<comment type="similarity">
    <text evidence="2">In the C-terminal section; belongs to the class-I pyridoxal-phosphate-dependent aminotransferase family.</text>
</comment>
<dbReference type="Gene3D" id="3.40.640.10">
    <property type="entry name" value="Type I PLP-dependent aspartate aminotransferase-like (Major domain)"/>
    <property type="match status" value="1"/>
</dbReference>
<dbReference type="Proteomes" id="UP000029738">
    <property type="component" value="Unassembled WGS sequence"/>
</dbReference>
<keyword evidence="14" id="KW-1185">Reference proteome</keyword>
<dbReference type="InterPro" id="IPR051446">
    <property type="entry name" value="HTH_trans_reg/aminotransferase"/>
</dbReference>
<dbReference type="Pfam" id="PF00155">
    <property type="entry name" value="Aminotran_1_2"/>
    <property type="match status" value="1"/>
</dbReference>
<evidence type="ECO:0000256" key="4">
    <source>
        <dbReference type="ARBA" id="ARBA00011738"/>
    </source>
</evidence>
<evidence type="ECO:0000256" key="7">
    <source>
        <dbReference type="ARBA" id="ARBA00022898"/>
    </source>
</evidence>
<keyword evidence="10" id="KW-0804">Transcription</keyword>
<evidence type="ECO:0000256" key="8">
    <source>
        <dbReference type="ARBA" id="ARBA00023015"/>
    </source>
</evidence>
<dbReference type="InterPro" id="IPR000524">
    <property type="entry name" value="Tscrpt_reg_HTH_GntR"/>
</dbReference>
<reference evidence="12" key="2">
    <citation type="submission" date="2019-11" db="EMBL/GenBank/DDBJ databases">
        <title>Improved Assembly of Tolypothrix boutellei genome.</title>
        <authorList>
            <person name="Sarangi A.N."/>
            <person name="Mukherjee M."/>
            <person name="Ghosh S."/>
            <person name="Singh D."/>
            <person name="Das A."/>
            <person name="Kant S."/>
            <person name="Prusty A."/>
            <person name="Tripathy S."/>
        </authorList>
    </citation>
    <scope>NUCLEOTIDE SEQUENCE</scope>
    <source>
        <strain evidence="12">VB521301</strain>
    </source>
</reference>
<dbReference type="EMBL" id="JHEG04000001">
    <property type="protein sequence ID" value="KAF3889991.1"/>
    <property type="molecule type" value="Genomic_DNA"/>
</dbReference>
<evidence type="ECO:0000313" key="14">
    <source>
        <dbReference type="Proteomes" id="UP000029738"/>
    </source>
</evidence>
<comment type="subunit">
    <text evidence="4">Homodimer.</text>
</comment>
<dbReference type="STRING" id="1479485.DA73_0235730"/>
<dbReference type="GO" id="GO:0003700">
    <property type="term" value="F:DNA-binding transcription factor activity"/>
    <property type="evidence" value="ECO:0007669"/>
    <property type="project" value="InterPro"/>
</dbReference>
<dbReference type="GO" id="GO:0003677">
    <property type="term" value="F:DNA binding"/>
    <property type="evidence" value="ECO:0007669"/>
    <property type="project" value="UniProtKB-KW"/>
</dbReference>
<dbReference type="InterPro" id="IPR036388">
    <property type="entry name" value="WH-like_DNA-bd_sf"/>
</dbReference>
<name>A0A0C1MWI9_9CYAN</name>
<dbReference type="PROSITE" id="PS50949">
    <property type="entry name" value="HTH_GNTR"/>
    <property type="match status" value="1"/>
</dbReference>
<gene>
    <name evidence="13" type="ORF">DA73_0235730</name>
    <name evidence="12" type="ORF">DA73_0400034410</name>
</gene>
<dbReference type="FunFam" id="3.40.640.10:FF:000053">
    <property type="entry name" value="Aminotransferase, class I"/>
    <property type="match status" value="1"/>
</dbReference>
<dbReference type="PRINTS" id="PR00035">
    <property type="entry name" value="HTHGNTR"/>
</dbReference>
<evidence type="ECO:0000313" key="13">
    <source>
        <dbReference type="EMBL" id="KIE06667.1"/>
    </source>
</evidence>
<keyword evidence="6" id="KW-0808">Transferase</keyword>
<dbReference type="PANTHER" id="PTHR46577">
    <property type="entry name" value="HTH-TYPE TRANSCRIPTIONAL REGULATORY PROTEIN GABR"/>
    <property type="match status" value="1"/>
</dbReference>
<dbReference type="GO" id="GO:0008483">
    <property type="term" value="F:transaminase activity"/>
    <property type="evidence" value="ECO:0007669"/>
    <property type="project" value="UniProtKB-KW"/>
</dbReference>
<evidence type="ECO:0000256" key="2">
    <source>
        <dbReference type="ARBA" id="ARBA00005384"/>
    </source>
</evidence>
<dbReference type="InterPro" id="IPR004839">
    <property type="entry name" value="Aminotransferase_I/II_large"/>
</dbReference>
<evidence type="ECO:0000256" key="6">
    <source>
        <dbReference type="ARBA" id="ARBA00022679"/>
    </source>
</evidence>
<dbReference type="InterPro" id="IPR015422">
    <property type="entry name" value="PyrdxlP-dep_Trfase_small"/>
</dbReference>
<sequence>MKIWLERESAKPIYLQIRDRISRLIDSGVLQPGDRLPSIRSLAESLQVNKLTIVEAYNVLEADGIISARQGAGYFVNSINRFSAKLKSTFAPVQNVIIPEQGRSSFFDMYTATVEAQTQPGMVNFGCGFPHPPKDIDLIARRALRQAPDGLFKYDLPQGQLTLRRQIAQMLIQQGMEVTAENLIVTSGSEQGLSLALQYYLQPGDWAIVETPTYFGALASLENLGAKIIGIPMTAQGMNLDLLEKYLKSHRPKLIYTISALHNPTGITTTQAHRQALLALAEKYECPILEDNAYEGLTFEPAPAPIKAFDKQDLVIYLGTFSKTLMPGLRVGYMVVTGKHFHKILERKLLHDLHTSTISQAIVSEYLASGHLRRHLNRLRTENLHTRDVMLAALERYFPQEAKWTVPKGGLFLWVQLPEHTPIQTIRIEALSQNVLVPCHSVFFPDRKGYPAMRLTFTPSPEEIEQGVSVLGKLLKRYLYAKIAS</sequence>
<reference evidence="13" key="1">
    <citation type="journal article" date="2015" name="Genome Announc.">
        <title>Draft Genome Sequence of Tolypothrix boutellei Strain VB521301.</title>
        <authorList>
            <person name="Chandrababunaidu M.M."/>
            <person name="Singh D."/>
            <person name="Sen D."/>
            <person name="Bhan S."/>
            <person name="Das S."/>
            <person name="Gupta A."/>
            <person name="Adhikary S.P."/>
            <person name="Tripathy S."/>
        </authorList>
    </citation>
    <scope>NUCLEOTIDE SEQUENCE</scope>
    <source>
        <strain evidence="13">VB521301</strain>
    </source>
</reference>
<evidence type="ECO:0000256" key="1">
    <source>
        <dbReference type="ARBA" id="ARBA00001933"/>
    </source>
</evidence>
<feature type="domain" description="HTH gntR-type" evidence="11">
    <location>
        <begin position="11"/>
        <end position="79"/>
    </location>
</feature>
<dbReference type="InterPro" id="IPR015424">
    <property type="entry name" value="PyrdxlP-dep_Trfase"/>
</dbReference>
<evidence type="ECO:0000256" key="5">
    <source>
        <dbReference type="ARBA" id="ARBA00022576"/>
    </source>
</evidence>
<dbReference type="SMART" id="SM00345">
    <property type="entry name" value="HTH_GNTR"/>
    <property type="match status" value="1"/>
</dbReference>
<comment type="cofactor">
    <cofactor evidence="1">
        <name>pyridoxal 5'-phosphate</name>
        <dbReference type="ChEBI" id="CHEBI:597326"/>
    </cofactor>
</comment>
<evidence type="ECO:0000313" key="12">
    <source>
        <dbReference type="EMBL" id="KAF3889991.1"/>
    </source>
</evidence>
<dbReference type="PANTHER" id="PTHR46577:SF2">
    <property type="entry name" value="TRANSCRIPTIONAL REGULATORY PROTEIN"/>
    <property type="match status" value="1"/>
</dbReference>
<dbReference type="RefSeq" id="WP_038086890.1">
    <property type="nucleotide sequence ID" value="NZ_JHEG04000001.1"/>
</dbReference>
<comment type="similarity">
    <text evidence="3">Belongs to the class-I pyridoxal-phosphate-dependent aminotransferase family.</text>
</comment>
<dbReference type="Gene3D" id="1.10.10.10">
    <property type="entry name" value="Winged helix-like DNA-binding domain superfamily/Winged helix DNA-binding domain"/>
    <property type="match status" value="1"/>
</dbReference>
<evidence type="ECO:0000256" key="10">
    <source>
        <dbReference type="ARBA" id="ARBA00023163"/>
    </source>
</evidence>
<evidence type="ECO:0000259" key="11">
    <source>
        <dbReference type="PROSITE" id="PS50949"/>
    </source>
</evidence>
<dbReference type="CDD" id="cd00609">
    <property type="entry name" value="AAT_like"/>
    <property type="match status" value="1"/>
</dbReference>
<dbReference type="InterPro" id="IPR015421">
    <property type="entry name" value="PyrdxlP-dep_Trfase_major"/>
</dbReference>
<organism evidence="13">
    <name type="scientific">Tolypothrix bouteillei VB521301</name>
    <dbReference type="NCBI Taxonomy" id="1479485"/>
    <lineage>
        <taxon>Bacteria</taxon>
        <taxon>Bacillati</taxon>
        <taxon>Cyanobacteriota</taxon>
        <taxon>Cyanophyceae</taxon>
        <taxon>Nostocales</taxon>
        <taxon>Tolypothrichaceae</taxon>
        <taxon>Tolypothrix</taxon>
    </lineage>
</organism>
<dbReference type="EMBL" id="JHEG02000059">
    <property type="protein sequence ID" value="KIE06667.1"/>
    <property type="molecule type" value="Genomic_DNA"/>
</dbReference>